<evidence type="ECO:0000313" key="1">
    <source>
        <dbReference type="EMBL" id="CEK76356.1"/>
    </source>
</evidence>
<name>A0A0B7A8N5_9EUPU</name>
<gene>
    <name evidence="1" type="primary">ORF99627</name>
</gene>
<dbReference type="AlphaFoldDB" id="A0A0B7A8N5"/>
<reference evidence="1" key="1">
    <citation type="submission" date="2014-12" db="EMBL/GenBank/DDBJ databases">
        <title>Insight into the proteome of Arion vulgaris.</title>
        <authorList>
            <person name="Aradska J."/>
            <person name="Bulat T."/>
            <person name="Smidak R."/>
            <person name="Sarate P."/>
            <person name="Gangsoo J."/>
            <person name="Sialana F."/>
            <person name="Bilban M."/>
            <person name="Lubec G."/>
        </authorList>
    </citation>
    <scope>NUCLEOTIDE SEQUENCE</scope>
    <source>
        <tissue evidence="1">Skin</tissue>
    </source>
</reference>
<protein>
    <submittedName>
        <fullName evidence="1">Uncharacterized protein</fullName>
    </submittedName>
</protein>
<accession>A0A0B7A8N5</accession>
<proteinExistence type="predicted"/>
<organism evidence="1">
    <name type="scientific">Arion vulgaris</name>
    <dbReference type="NCBI Taxonomy" id="1028688"/>
    <lineage>
        <taxon>Eukaryota</taxon>
        <taxon>Metazoa</taxon>
        <taxon>Spiralia</taxon>
        <taxon>Lophotrochozoa</taxon>
        <taxon>Mollusca</taxon>
        <taxon>Gastropoda</taxon>
        <taxon>Heterobranchia</taxon>
        <taxon>Euthyneura</taxon>
        <taxon>Panpulmonata</taxon>
        <taxon>Eupulmonata</taxon>
        <taxon>Stylommatophora</taxon>
        <taxon>Helicina</taxon>
        <taxon>Arionoidea</taxon>
        <taxon>Arionidae</taxon>
        <taxon>Arion</taxon>
    </lineage>
</organism>
<feature type="non-terminal residue" evidence="1">
    <location>
        <position position="1"/>
    </location>
</feature>
<sequence>TVYDSSSLDIREPVNSIEDCGKKYQDLRNVSLVHSTETCTHSIDGDSGKGSKSSLCDIGKVCDNHSVTNSTDSDEHIIDINETKHVSVVNNDNKNVLDNISENSDDIYKLKEEMRSRDIYNEKLNNQDQNKGDIPFSATNSQNDYYNSLDNPWERNLSINGVSQHILAASLSDDVKMALHARNLPEDQRFTTSDCCCSLTESTTEDATDFRTLRNVLQSNNMIVKNTRSLPDVVAVSMVNGDSRTVTTGKLTTIVDTDEDDDAVRITTL</sequence>
<dbReference type="EMBL" id="HACG01029491">
    <property type="protein sequence ID" value="CEK76356.1"/>
    <property type="molecule type" value="Transcribed_RNA"/>
</dbReference>